<keyword evidence="3 11" id="KW-1134">Transmembrane beta strand</keyword>
<dbReference type="SUPFAM" id="SSF56935">
    <property type="entry name" value="Porins"/>
    <property type="match status" value="1"/>
</dbReference>
<evidence type="ECO:0000313" key="16">
    <source>
        <dbReference type="EMBL" id="WAL58524.1"/>
    </source>
</evidence>
<dbReference type="InterPro" id="IPR000531">
    <property type="entry name" value="Beta-barrel_TonB"/>
</dbReference>
<dbReference type="InterPro" id="IPR036942">
    <property type="entry name" value="Beta-barrel_TonB_sf"/>
</dbReference>
<protein>
    <submittedName>
        <fullName evidence="16">TonB-dependent receptor</fullName>
    </submittedName>
</protein>
<keyword evidence="6" id="KW-0408">Iron</keyword>
<accession>A0A9E8Z8M8</accession>
<sequence>MKYSVCVGPVGTVCLLLIAPAYAFETQRFSEAEIVGEQTRERRFSIEDSFLPLDVFSFDIDKDTLDEATLEIGTSVSPNLQLESEYADSPTVQPTQLSEIDQPYTTIGESLEAQSVTVITNVRVNLFGVGVDIILDAIEPLPSTTTFTLGNALIVEIPNALLTNEFEQVNPTEGIARISVENLPGNRVRLAITGTEAAPMVAVRSEAQALVVSVTPESVPTESIIEETIRVLVTAEKTPEDSLNVPISLTVLPEQQIEDAQINSIRDVAANTPNFFTTVGDRAFNFYSIRGISNSNFLTRDSVGFYLDDVPIEYFHQLFPGELFDLERVEILRGPQNLLYGRNSVAGVVNIISRPPSESLEAQLAAEYGTYNQRRIQASISDTLIPETLGLRVSGAYSARDGFAENILLDESANDQADIAGRINLVWTPAEDWNISLNVLGAASQDGGVTYVDVNQDNPFEVEENEIGELDLSVSAQSLRVAYDGSDFRFTSITAHNFSDVGYRSDGDYTAADLYSFNSQVISNIWSQEFRFHSPEAAERLRWLVGAYFQNRTFTIDQQQVEYTPEGAALFGIPDIRFGETFAEYEQTTLAAFSQVDFRPIDPLTLTLGLRYEYSRDELERSERTETFDGTVTTSGEVEDSTNGDTLLPRFAINYRFIPNAAVYGSITRGYRPATLNYSIADPTLNNVRQEESWNYEIGLKSSWLNDRLFLTLAGFINEINDYQVLLPNEQGFFTDITNADVRVVGLEAELRAIPADGLELIAGFGYADAEYTDYTNPLTGEDFNGNQLTYAPEYTYNLAAQYRSPGGFFGRVELQGVGLYFFDDANTIEQAPFALVNARIGYEFENTGIYLFANNLFDTEYITVAFVPAGVVRGNFGDRRTVGVQVRTRF</sequence>
<keyword evidence="13" id="KW-0732">Signal</keyword>
<evidence type="ECO:0000256" key="3">
    <source>
        <dbReference type="ARBA" id="ARBA00022452"/>
    </source>
</evidence>
<organism evidence="16 17">
    <name type="scientific">Thermocoleostomius sinensis A174</name>
    <dbReference type="NCBI Taxonomy" id="2016057"/>
    <lineage>
        <taxon>Bacteria</taxon>
        <taxon>Bacillati</taxon>
        <taxon>Cyanobacteriota</taxon>
        <taxon>Cyanophyceae</taxon>
        <taxon>Oculatellales</taxon>
        <taxon>Oculatellaceae</taxon>
        <taxon>Thermocoleostomius</taxon>
    </lineage>
</organism>
<evidence type="ECO:0000256" key="12">
    <source>
        <dbReference type="RuleBase" id="RU003357"/>
    </source>
</evidence>
<evidence type="ECO:0000259" key="14">
    <source>
        <dbReference type="Pfam" id="PF00593"/>
    </source>
</evidence>
<reference evidence="16" key="1">
    <citation type="submission" date="2022-12" db="EMBL/GenBank/DDBJ databases">
        <title>Polyphasic identification of a Novel Hot-Spring Cyanobacterium Ocullathermofonsia sinensis gen nov. sp. nov. and Genomic Insights on its Adaptations to the Thermal Habitat.</title>
        <authorList>
            <person name="Daroch M."/>
            <person name="Tang J."/>
            <person name="Jiang Y."/>
        </authorList>
    </citation>
    <scope>NUCLEOTIDE SEQUENCE</scope>
    <source>
        <strain evidence="16">PKUAC-SCTA174</strain>
    </source>
</reference>
<dbReference type="GO" id="GO:0009279">
    <property type="term" value="C:cell outer membrane"/>
    <property type="evidence" value="ECO:0007669"/>
    <property type="project" value="UniProtKB-SubCell"/>
</dbReference>
<evidence type="ECO:0000256" key="9">
    <source>
        <dbReference type="ARBA" id="ARBA00023136"/>
    </source>
</evidence>
<dbReference type="PANTHER" id="PTHR32552:SF81">
    <property type="entry name" value="TONB-DEPENDENT OUTER MEMBRANE RECEPTOR"/>
    <property type="match status" value="1"/>
</dbReference>
<dbReference type="InterPro" id="IPR012910">
    <property type="entry name" value="Plug_dom"/>
</dbReference>
<evidence type="ECO:0000313" key="17">
    <source>
        <dbReference type="Proteomes" id="UP001163152"/>
    </source>
</evidence>
<evidence type="ECO:0000256" key="6">
    <source>
        <dbReference type="ARBA" id="ARBA00023004"/>
    </source>
</evidence>
<dbReference type="PANTHER" id="PTHR32552">
    <property type="entry name" value="FERRICHROME IRON RECEPTOR-RELATED"/>
    <property type="match status" value="1"/>
</dbReference>
<feature type="chain" id="PRO_5039042679" evidence="13">
    <location>
        <begin position="24"/>
        <end position="891"/>
    </location>
</feature>
<keyword evidence="7" id="KW-0406">Ion transport</keyword>
<evidence type="ECO:0000256" key="10">
    <source>
        <dbReference type="ARBA" id="ARBA00023237"/>
    </source>
</evidence>
<dbReference type="KEGG" id="tsin:OXH18_15190"/>
<evidence type="ECO:0000256" key="5">
    <source>
        <dbReference type="ARBA" id="ARBA00022692"/>
    </source>
</evidence>
<keyword evidence="10 11" id="KW-0998">Cell outer membrane</keyword>
<comment type="similarity">
    <text evidence="11 12">Belongs to the TonB-dependent receptor family.</text>
</comment>
<proteinExistence type="inferred from homology"/>
<keyword evidence="2 11" id="KW-0813">Transport</keyword>
<dbReference type="PROSITE" id="PS52016">
    <property type="entry name" value="TONB_DEPENDENT_REC_3"/>
    <property type="match status" value="1"/>
</dbReference>
<dbReference type="CDD" id="cd01347">
    <property type="entry name" value="ligand_gated_channel"/>
    <property type="match status" value="1"/>
</dbReference>
<keyword evidence="8 12" id="KW-0798">TonB box</keyword>
<keyword evidence="17" id="KW-1185">Reference proteome</keyword>
<dbReference type="AlphaFoldDB" id="A0A9E8Z8M8"/>
<feature type="signal peptide" evidence="13">
    <location>
        <begin position="1"/>
        <end position="23"/>
    </location>
</feature>
<dbReference type="InterPro" id="IPR039426">
    <property type="entry name" value="TonB-dep_rcpt-like"/>
</dbReference>
<dbReference type="GO" id="GO:0006826">
    <property type="term" value="P:iron ion transport"/>
    <property type="evidence" value="ECO:0007669"/>
    <property type="project" value="UniProtKB-KW"/>
</dbReference>
<dbReference type="Gene3D" id="2.40.170.20">
    <property type="entry name" value="TonB-dependent receptor, beta-barrel domain"/>
    <property type="match status" value="1"/>
</dbReference>
<evidence type="ECO:0000256" key="8">
    <source>
        <dbReference type="ARBA" id="ARBA00023077"/>
    </source>
</evidence>
<evidence type="ECO:0000256" key="13">
    <source>
        <dbReference type="SAM" id="SignalP"/>
    </source>
</evidence>
<evidence type="ECO:0000256" key="1">
    <source>
        <dbReference type="ARBA" id="ARBA00004571"/>
    </source>
</evidence>
<feature type="domain" description="TonB-dependent receptor-like beta-barrel" evidence="14">
    <location>
        <begin position="479"/>
        <end position="857"/>
    </location>
</feature>
<dbReference type="Proteomes" id="UP001163152">
    <property type="component" value="Chromosome"/>
</dbReference>
<evidence type="ECO:0000259" key="15">
    <source>
        <dbReference type="Pfam" id="PF07715"/>
    </source>
</evidence>
<evidence type="ECO:0000256" key="2">
    <source>
        <dbReference type="ARBA" id="ARBA00022448"/>
    </source>
</evidence>
<evidence type="ECO:0000256" key="4">
    <source>
        <dbReference type="ARBA" id="ARBA00022496"/>
    </source>
</evidence>
<keyword evidence="9 11" id="KW-0472">Membrane</keyword>
<keyword evidence="5 11" id="KW-0812">Transmembrane</keyword>
<keyword evidence="16" id="KW-0675">Receptor</keyword>
<dbReference type="Pfam" id="PF07715">
    <property type="entry name" value="Plug"/>
    <property type="match status" value="1"/>
</dbReference>
<dbReference type="RefSeq" id="WP_268607945.1">
    <property type="nucleotide sequence ID" value="NZ_CP113797.1"/>
</dbReference>
<dbReference type="Pfam" id="PF00593">
    <property type="entry name" value="TonB_dep_Rec_b-barrel"/>
    <property type="match status" value="1"/>
</dbReference>
<evidence type="ECO:0000256" key="7">
    <source>
        <dbReference type="ARBA" id="ARBA00023065"/>
    </source>
</evidence>
<gene>
    <name evidence="16" type="ORF">OXH18_15190</name>
</gene>
<dbReference type="EMBL" id="CP113797">
    <property type="protein sequence ID" value="WAL58524.1"/>
    <property type="molecule type" value="Genomic_DNA"/>
</dbReference>
<comment type="subcellular location">
    <subcellularLocation>
        <location evidence="1 11">Cell outer membrane</location>
        <topology evidence="1 11">Multi-pass membrane protein</topology>
    </subcellularLocation>
</comment>
<feature type="domain" description="TonB-dependent receptor plug" evidence="15">
    <location>
        <begin position="244"/>
        <end position="348"/>
    </location>
</feature>
<keyword evidence="4" id="KW-0410">Iron transport</keyword>
<name>A0A9E8Z8M8_9CYAN</name>
<evidence type="ECO:0000256" key="11">
    <source>
        <dbReference type="PROSITE-ProRule" id="PRU01360"/>
    </source>
</evidence>